<keyword evidence="5" id="KW-0067">ATP-binding</keyword>
<keyword evidence="7 8" id="KW-0472">Membrane</keyword>
<gene>
    <name evidence="11" type="ORF">BaRGS_00004651</name>
</gene>
<dbReference type="Gene3D" id="1.20.1560.10">
    <property type="entry name" value="ABC transporter type 1, transmembrane domain"/>
    <property type="match status" value="1"/>
</dbReference>
<dbReference type="PROSITE" id="PS00211">
    <property type="entry name" value="ABC_TRANSPORTER_1"/>
    <property type="match status" value="1"/>
</dbReference>
<dbReference type="InterPro" id="IPR011527">
    <property type="entry name" value="ABC1_TM_dom"/>
</dbReference>
<dbReference type="InterPro" id="IPR027417">
    <property type="entry name" value="P-loop_NTPase"/>
</dbReference>
<dbReference type="InterPro" id="IPR050835">
    <property type="entry name" value="ABC_transporter_sub-D"/>
</dbReference>
<evidence type="ECO:0000259" key="9">
    <source>
        <dbReference type="PROSITE" id="PS50893"/>
    </source>
</evidence>
<accession>A0ABD0LXX4</accession>
<dbReference type="InterPro" id="IPR036640">
    <property type="entry name" value="ABC1_TM_sf"/>
</dbReference>
<protein>
    <recommendedName>
        <fullName evidence="13">ATP-binding cassette sub-family D member 4</fullName>
    </recommendedName>
</protein>
<evidence type="ECO:0000256" key="5">
    <source>
        <dbReference type="ARBA" id="ARBA00022840"/>
    </source>
</evidence>
<dbReference type="Proteomes" id="UP001519460">
    <property type="component" value="Unassembled WGS sequence"/>
</dbReference>
<feature type="non-terminal residue" evidence="11">
    <location>
        <position position="618"/>
    </location>
</feature>
<dbReference type="Pfam" id="PF00005">
    <property type="entry name" value="ABC_tran"/>
    <property type="match status" value="1"/>
</dbReference>
<keyword evidence="3 8" id="KW-0812">Transmembrane</keyword>
<feature type="transmembrane region" description="Helical" evidence="8">
    <location>
        <begin position="168"/>
        <end position="187"/>
    </location>
</feature>
<comment type="caution">
    <text evidence="11">The sequence shown here is derived from an EMBL/GenBank/DDBJ whole genome shotgun (WGS) entry which is preliminary data.</text>
</comment>
<evidence type="ECO:0000313" key="11">
    <source>
        <dbReference type="EMBL" id="KAK7504347.1"/>
    </source>
</evidence>
<evidence type="ECO:0000256" key="6">
    <source>
        <dbReference type="ARBA" id="ARBA00022989"/>
    </source>
</evidence>
<evidence type="ECO:0000313" key="12">
    <source>
        <dbReference type="Proteomes" id="UP001519460"/>
    </source>
</evidence>
<dbReference type="GO" id="GO:0005524">
    <property type="term" value="F:ATP binding"/>
    <property type="evidence" value="ECO:0007669"/>
    <property type="project" value="UniProtKB-KW"/>
</dbReference>
<evidence type="ECO:0000256" key="1">
    <source>
        <dbReference type="ARBA" id="ARBA00008575"/>
    </source>
</evidence>
<dbReference type="InterPro" id="IPR003593">
    <property type="entry name" value="AAA+_ATPase"/>
</dbReference>
<dbReference type="InterPro" id="IPR003439">
    <property type="entry name" value="ABC_transporter-like_ATP-bd"/>
</dbReference>
<dbReference type="PANTHER" id="PTHR11384">
    <property type="entry name" value="ATP-BINDING CASSETTE, SUB-FAMILY D MEMBER"/>
    <property type="match status" value="1"/>
</dbReference>
<comment type="similarity">
    <text evidence="1">Belongs to the ABC transporter superfamily. ABCD family. Peroxisomal fatty acyl CoA transporter (TC 3.A.1.203) subfamily.</text>
</comment>
<dbReference type="InterPro" id="IPR017871">
    <property type="entry name" value="ABC_transporter-like_CS"/>
</dbReference>
<dbReference type="SMART" id="SM00382">
    <property type="entry name" value="AAA"/>
    <property type="match status" value="1"/>
</dbReference>
<dbReference type="PROSITE" id="PS50929">
    <property type="entry name" value="ABC_TM1F"/>
    <property type="match status" value="1"/>
</dbReference>
<reference evidence="11 12" key="1">
    <citation type="journal article" date="2023" name="Sci. Data">
        <title>Genome assembly of the Korean intertidal mud-creeper Batillaria attramentaria.</title>
        <authorList>
            <person name="Patra A.K."/>
            <person name="Ho P.T."/>
            <person name="Jun S."/>
            <person name="Lee S.J."/>
            <person name="Kim Y."/>
            <person name="Won Y.J."/>
        </authorList>
    </citation>
    <scope>NUCLEOTIDE SEQUENCE [LARGE SCALE GENOMIC DNA]</scope>
    <source>
        <strain evidence="11">Wonlab-2016</strain>
    </source>
</reference>
<proteinExistence type="inferred from homology"/>
<feature type="domain" description="ABC transmembrane type-1" evidence="10">
    <location>
        <begin position="51"/>
        <end position="343"/>
    </location>
</feature>
<evidence type="ECO:0000256" key="2">
    <source>
        <dbReference type="ARBA" id="ARBA00022448"/>
    </source>
</evidence>
<dbReference type="SUPFAM" id="SSF90123">
    <property type="entry name" value="ABC transporter transmembrane region"/>
    <property type="match status" value="1"/>
</dbReference>
<dbReference type="Gene3D" id="3.40.50.300">
    <property type="entry name" value="P-loop containing nucleotide triphosphate hydrolases"/>
    <property type="match status" value="1"/>
</dbReference>
<dbReference type="Pfam" id="PF06472">
    <property type="entry name" value="ABC_membrane_2"/>
    <property type="match status" value="1"/>
</dbReference>
<organism evidence="11 12">
    <name type="scientific">Batillaria attramentaria</name>
    <dbReference type="NCBI Taxonomy" id="370345"/>
    <lineage>
        <taxon>Eukaryota</taxon>
        <taxon>Metazoa</taxon>
        <taxon>Spiralia</taxon>
        <taxon>Lophotrochozoa</taxon>
        <taxon>Mollusca</taxon>
        <taxon>Gastropoda</taxon>
        <taxon>Caenogastropoda</taxon>
        <taxon>Sorbeoconcha</taxon>
        <taxon>Cerithioidea</taxon>
        <taxon>Batillariidae</taxon>
        <taxon>Batillaria</taxon>
    </lineage>
</organism>
<dbReference type="CDD" id="cd03223">
    <property type="entry name" value="ABCD_peroxisomal_ALDP"/>
    <property type="match status" value="1"/>
</dbReference>
<sequence length="618" mass="70700">MCSLSFRLSTSRRQNARATMVHTEFQFNLTFLKRFLKLCHWMFPSFGSKAFLMTVFLLLLSLLEQVLIYNIGLIASGYFKVLGNKDRDGFTTHTIKSVLLILAEAFIKSTINYVASMLHVTWRGAICRKLHSKYFSNILYYHINVVDKTIDNPDQRITQDVDRLTDTFSTVFVPLVISPFTIGYYMYQASSSTGYIGPVSVLIFFNIFTIFNKFLMSPVVHYVYQQERREGDFRFKHMQLRMYAESAAFYHAGHIEEQKTNRKLHQLLATQRKLIHWKFVLNFSTNAADYLGSILSYVAIAIPIFTGQYDKLSSVDLAALISKNAFVSMYLINCFTTLIDLANSVTAVAGYAHRIGQFWEVLGQLNAEQEESHSPLTDQGFRSSWYRDSSREQEMRGVQPAFVVNSVTYGPPKSSATLCRDLTLELQSGRNVLVTGDSGCGKTSLLRVICSISRLVRQGPAGVLYLPQKPYLTNGSLRDQIIFPFTEAEVVPDDDRMLRYLSLVGLTELMDRIGGLDSDVDLNWYDELSPGEMQRLSFVRLFFHNPPFAILDEATSQVSQDMEATLYQTCSRLRIGLLSVGHRDSIRRFHHMNLHLLDVRRKLHIAPLCRREVDVNEF</sequence>
<dbReference type="EMBL" id="JACVVK020000016">
    <property type="protein sequence ID" value="KAK7504347.1"/>
    <property type="molecule type" value="Genomic_DNA"/>
</dbReference>
<feature type="transmembrane region" description="Helical" evidence="8">
    <location>
        <begin position="199"/>
        <end position="224"/>
    </location>
</feature>
<evidence type="ECO:0000259" key="10">
    <source>
        <dbReference type="PROSITE" id="PS50929"/>
    </source>
</evidence>
<feature type="domain" description="ABC transporter" evidence="9">
    <location>
        <begin position="402"/>
        <end position="616"/>
    </location>
</feature>
<evidence type="ECO:0000256" key="7">
    <source>
        <dbReference type="ARBA" id="ARBA00023136"/>
    </source>
</evidence>
<dbReference type="PANTHER" id="PTHR11384:SF59">
    <property type="entry name" value="LYSOSOMAL COBALAMIN TRANSPORTER ABCD4"/>
    <property type="match status" value="1"/>
</dbReference>
<dbReference type="SUPFAM" id="SSF52540">
    <property type="entry name" value="P-loop containing nucleoside triphosphate hydrolases"/>
    <property type="match status" value="1"/>
</dbReference>
<name>A0ABD0LXX4_9CAEN</name>
<keyword evidence="4" id="KW-0547">Nucleotide-binding</keyword>
<keyword evidence="6 8" id="KW-1133">Transmembrane helix</keyword>
<keyword evidence="12" id="KW-1185">Reference proteome</keyword>
<dbReference type="PROSITE" id="PS50893">
    <property type="entry name" value="ABC_TRANSPORTER_2"/>
    <property type="match status" value="1"/>
</dbReference>
<evidence type="ECO:0000256" key="8">
    <source>
        <dbReference type="SAM" id="Phobius"/>
    </source>
</evidence>
<keyword evidence="2" id="KW-0813">Transport</keyword>
<evidence type="ECO:0000256" key="4">
    <source>
        <dbReference type="ARBA" id="ARBA00022741"/>
    </source>
</evidence>
<evidence type="ECO:0008006" key="13">
    <source>
        <dbReference type="Google" id="ProtNLM"/>
    </source>
</evidence>
<dbReference type="AlphaFoldDB" id="A0ABD0LXX4"/>
<evidence type="ECO:0000256" key="3">
    <source>
        <dbReference type="ARBA" id="ARBA00022692"/>
    </source>
</evidence>